<dbReference type="EMBL" id="JAERUA010000004">
    <property type="protein sequence ID" value="KAI1900212.1"/>
    <property type="molecule type" value="Genomic_DNA"/>
</dbReference>
<evidence type="ECO:0000256" key="1">
    <source>
        <dbReference type="SAM" id="MobiDB-lite"/>
    </source>
</evidence>
<name>A0A8T3DTM9_9TELE</name>
<gene>
    <name evidence="2" type="ORF">AGOR_G00047680</name>
</gene>
<reference evidence="2" key="1">
    <citation type="submission" date="2021-01" db="EMBL/GenBank/DDBJ databases">
        <authorList>
            <person name="Zahm M."/>
            <person name="Roques C."/>
            <person name="Cabau C."/>
            <person name="Klopp C."/>
            <person name="Donnadieu C."/>
            <person name="Jouanno E."/>
            <person name="Lampietro C."/>
            <person name="Louis A."/>
            <person name="Herpin A."/>
            <person name="Echchiki A."/>
            <person name="Berthelot C."/>
            <person name="Parey E."/>
            <person name="Roest-Crollius H."/>
            <person name="Braasch I."/>
            <person name="Postlethwait J."/>
            <person name="Bobe J."/>
            <person name="Montfort J."/>
            <person name="Bouchez O."/>
            <person name="Begum T."/>
            <person name="Mejri S."/>
            <person name="Adams A."/>
            <person name="Chen W.-J."/>
            <person name="Guiguen Y."/>
        </authorList>
    </citation>
    <scope>NUCLEOTIDE SEQUENCE</scope>
    <source>
        <tissue evidence="2">Blood</tissue>
    </source>
</reference>
<feature type="compositionally biased region" description="Polar residues" evidence="1">
    <location>
        <begin position="64"/>
        <end position="79"/>
    </location>
</feature>
<keyword evidence="3" id="KW-1185">Reference proteome</keyword>
<dbReference type="AlphaFoldDB" id="A0A8T3DTM9"/>
<comment type="caution">
    <text evidence="2">The sequence shown here is derived from an EMBL/GenBank/DDBJ whole genome shotgun (WGS) entry which is preliminary data.</text>
</comment>
<proteinExistence type="predicted"/>
<dbReference type="Proteomes" id="UP000829720">
    <property type="component" value="Unassembled WGS sequence"/>
</dbReference>
<evidence type="ECO:0000313" key="3">
    <source>
        <dbReference type="Proteomes" id="UP000829720"/>
    </source>
</evidence>
<protein>
    <submittedName>
        <fullName evidence="2">Uncharacterized protein</fullName>
    </submittedName>
</protein>
<accession>A0A8T3DTM9</accession>
<evidence type="ECO:0000313" key="2">
    <source>
        <dbReference type="EMBL" id="KAI1900212.1"/>
    </source>
</evidence>
<feature type="region of interest" description="Disordered" evidence="1">
    <location>
        <begin position="57"/>
        <end position="81"/>
    </location>
</feature>
<organism evidence="2 3">
    <name type="scientific">Albula goreensis</name>
    <dbReference type="NCBI Taxonomy" id="1534307"/>
    <lineage>
        <taxon>Eukaryota</taxon>
        <taxon>Metazoa</taxon>
        <taxon>Chordata</taxon>
        <taxon>Craniata</taxon>
        <taxon>Vertebrata</taxon>
        <taxon>Euteleostomi</taxon>
        <taxon>Actinopterygii</taxon>
        <taxon>Neopterygii</taxon>
        <taxon>Teleostei</taxon>
        <taxon>Albuliformes</taxon>
        <taxon>Albulidae</taxon>
        <taxon>Albula</taxon>
    </lineage>
</organism>
<sequence length="145" mass="15796">MLEQVITGEQVGSEVGGTRFARTVVVWLTAAEGLVLTESDTERECRDECMNSCRCAPPRRSPMVNPNTPSQNPSDTPSTPRLAPVIVRSVVDGLRSAPHNTVHPDTRKLEGGSVFLSNWKVEENSRAEERGNVFFPCGSGDSQVI</sequence>